<dbReference type="PANTHER" id="PTHR43798">
    <property type="entry name" value="MONOACYLGLYCEROL LIPASE"/>
    <property type="match status" value="1"/>
</dbReference>
<evidence type="ECO:0000259" key="1">
    <source>
        <dbReference type="Pfam" id="PF00561"/>
    </source>
</evidence>
<dbReference type="Gene3D" id="3.40.50.1820">
    <property type="entry name" value="alpha/beta hydrolase"/>
    <property type="match status" value="1"/>
</dbReference>
<dbReference type="SUPFAM" id="SSF53474">
    <property type="entry name" value="alpha/beta-Hydrolases"/>
    <property type="match status" value="1"/>
</dbReference>
<protein>
    <submittedName>
        <fullName evidence="2">Haloalkane dehalogenase</fullName>
    </submittedName>
</protein>
<dbReference type="InterPro" id="IPR000639">
    <property type="entry name" value="Epox_hydrolase-like"/>
</dbReference>
<dbReference type="AlphaFoldDB" id="A0A5E4PLM9"/>
<dbReference type="KEGG" id="asip:AQUSIP_24890"/>
<reference evidence="2 3" key="1">
    <citation type="submission" date="2019-08" db="EMBL/GenBank/DDBJ databases">
        <authorList>
            <person name="Guy L."/>
        </authorList>
    </citation>
    <scope>NUCLEOTIDE SEQUENCE [LARGE SCALE GENOMIC DNA]</scope>
    <source>
        <strain evidence="2 3">SGT-108</strain>
    </source>
</reference>
<organism evidence="2 3">
    <name type="scientific">Aquicella siphonis</name>
    <dbReference type="NCBI Taxonomy" id="254247"/>
    <lineage>
        <taxon>Bacteria</taxon>
        <taxon>Pseudomonadati</taxon>
        <taxon>Pseudomonadota</taxon>
        <taxon>Gammaproteobacteria</taxon>
        <taxon>Legionellales</taxon>
        <taxon>Coxiellaceae</taxon>
        <taxon>Aquicella</taxon>
    </lineage>
</organism>
<dbReference type="Proteomes" id="UP000324194">
    <property type="component" value="Chromosome 2"/>
</dbReference>
<accession>A0A5E4PLM9</accession>
<sequence>MYDSNISSEYPFDSKFVTVNGSKIHYIDEGQGDVILFLHGMPSWSYLWRNVIPHLSKNARCIALDLVGCGRSEQPDIEYSIADHIQYVNGFIEKLNLKNIVFVAHSWGSTFALNYAKSHEDNVKAMAFMEPLFSPFATWDEFNPGRPQVVETFKKFRTKDVGWDLIVNQDVFVSRIGDGGNLRSFTEVERKFYREPFESPRSRLPIWRAPQELPIAGEPVNVVNLIEEYNRWLRRTHLPILLFHVDQGAFISKDKLNWCKDNLKNLTTYDLGKGAYWYIEDYPHTISKELLNWYKKLI</sequence>
<evidence type="ECO:0000313" key="2">
    <source>
        <dbReference type="EMBL" id="VVC77162.1"/>
    </source>
</evidence>
<dbReference type="OrthoDB" id="2086224at2"/>
<dbReference type="GO" id="GO:0016020">
    <property type="term" value="C:membrane"/>
    <property type="evidence" value="ECO:0007669"/>
    <property type="project" value="TreeGrafter"/>
</dbReference>
<gene>
    <name evidence="2" type="primary">dhaAF_2</name>
    <name evidence="2" type="ORF">AQUSIP_24890</name>
</gene>
<dbReference type="InterPro" id="IPR000073">
    <property type="entry name" value="AB_hydrolase_1"/>
</dbReference>
<proteinExistence type="predicted"/>
<dbReference type="PANTHER" id="PTHR43798:SF33">
    <property type="entry name" value="HYDROLASE, PUTATIVE (AFU_ORTHOLOGUE AFUA_2G14860)-RELATED"/>
    <property type="match status" value="1"/>
</dbReference>
<dbReference type="RefSeq" id="WP_148340555.1">
    <property type="nucleotide sequence ID" value="NZ_LR699120.1"/>
</dbReference>
<evidence type="ECO:0000313" key="3">
    <source>
        <dbReference type="Proteomes" id="UP000324194"/>
    </source>
</evidence>
<dbReference type="EMBL" id="LR699120">
    <property type="protein sequence ID" value="VVC77162.1"/>
    <property type="molecule type" value="Genomic_DNA"/>
</dbReference>
<dbReference type="NCBIfam" id="NF002938">
    <property type="entry name" value="PRK03592.1"/>
    <property type="match status" value="1"/>
</dbReference>
<dbReference type="PRINTS" id="PR00412">
    <property type="entry name" value="EPOXHYDRLASE"/>
</dbReference>
<name>A0A5E4PLM9_9COXI</name>
<feature type="domain" description="AB hydrolase-1" evidence="1">
    <location>
        <begin position="34"/>
        <end position="166"/>
    </location>
</feature>
<dbReference type="InterPro" id="IPR029058">
    <property type="entry name" value="AB_hydrolase_fold"/>
</dbReference>
<dbReference type="InterPro" id="IPR050266">
    <property type="entry name" value="AB_hydrolase_sf"/>
</dbReference>
<dbReference type="Pfam" id="PF00561">
    <property type="entry name" value="Abhydrolase_1"/>
    <property type="match status" value="1"/>
</dbReference>
<keyword evidence="3" id="KW-1185">Reference proteome</keyword>
<dbReference type="GO" id="GO:0003824">
    <property type="term" value="F:catalytic activity"/>
    <property type="evidence" value="ECO:0007669"/>
    <property type="project" value="InterPro"/>
</dbReference>